<evidence type="ECO:0000256" key="5">
    <source>
        <dbReference type="ARBA" id="ARBA00022741"/>
    </source>
</evidence>
<feature type="binding site" evidence="10">
    <location>
        <position position="23"/>
    </location>
    <ligand>
        <name>(6S)-5-formyl-5,6,7,8-tetrahydrofolate</name>
        <dbReference type="ChEBI" id="CHEBI:57457"/>
    </ligand>
</feature>
<accession>A0A1T5D2H3</accession>
<evidence type="ECO:0000313" key="14">
    <source>
        <dbReference type="Proteomes" id="UP000243406"/>
    </source>
</evidence>
<dbReference type="SUPFAM" id="SSF52540">
    <property type="entry name" value="P-loop containing nucleoside triphosphate hydrolases"/>
    <property type="match status" value="1"/>
</dbReference>
<dbReference type="Gene3D" id="3.40.50.300">
    <property type="entry name" value="P-loop containing nucleotide triphosphate hydrolases"/>
    <property type="match status" value="1"/>
</dbReference>
<dbReference type="PROSITE" id="PS51709">
    <property type="entry name" value="G_TRME"/>
    <property type="match status" value="1"/>
</dbReference>
<keyword evidence="5 10" id="KW-0547">Nucleotide-binding</keyword>
<dbReference type="EMBL" id="FUYN01000006">
    <property type="protein sequence ID" value="SKB65806.1"/>
    <property type="molecule type" value="Genomic_DNA"/>
</dbReference>
<protein>
    <recommendedName>
        <fullName evidence="10">tRNA modification GTPase MnmE</fullName>
        <ecNumber evidence="10">3.6.-.-</ecNumber>
    </recommendedName>
</protein>
<dbReference type="NCBIfam" id="TIGR00231">
    <property type="entry name" value="small_GTP"/>
    <property type="match status" value="1"/>
</dbReference>
<keyword evidence="6 10" id="KW-0378">Hydrolase</keyword>
<comment type="function">
    <text evidence="10">Exhibits a very high intrinsic GTPase hydrolysis rate. Involved in the addition of a carboxymethylaminomethyl (cmnm) group at the wobble position (U34) of certain tRNAs, forming tRNA-cmnm(5)s(2)U34.</text>
</comment>
<comment type="caution">
    <text evidence="10">Lacks conserved residue(s) required for the propagation of feature annotation.</text>
</comment>
<evidence type="ECO:0000256" key="4">
    <source>
        <dbReference type="ARBA" id="ARBA00022723"/>
    </source>
</evidence>
<feature type="domain" description="TrmE-type G" evidence="12">
    <location>
        <begin position="221"/>
        <end position="380"/>
    </location>
</feature>
<evidence type="ECO:0000256" key="9">
    <source>
        <dbReference type="ARBA" id="ARBA00023134"/>
    </source>
</evidence>
<evidence type="ECO:0000256" key="1">
    <source>
        <dbReference type="ARBA" id="ARBA00011043"/>
    </source>
</evidence>
<feature type="binding site" evidence="10">
    <location>
        <begin position="275"/>
        <end position="278"/>
    </location>
    <ligand>
        <name>GTP</name>
        <dbReference type="ChEBI" id="CHEBI:37565"/>
    </ligand>
</feature>
<evidence type="ECO:0000256" key="8">
    <source>
        <dbReference type="ARBA" id="ARBA00022958"/>
    </source>
</evidence>
<comment type="cofactor">
    <cofactor evidence="10">
        <name>K(+)</name>
        <dbReference type="ChEBI" id="CHEBI:29103"/>
    </cofactor>
    <text evidence="10">Binds 1 potassium ion per subunit.</text>
</comment>
<dbReference type="GO" id="GO:0005829">
    <property type="term" value="C:cytosol"/>
    <property type="evidence" value="ECO:0007669"/>
    <property type="project" value="TreeGrafter"/>
</dbReference>
<dbReference type="Pfam" id="PF01926">
    <property type="entry name" value="MMR_HSR1"/>
    <property type="match status" value="1"/>
</dbReference>
<dbReference type="InterPro" id="IPR027266">
    <property type="entry name" value="TrmE/GcvT-like"/>
</dbReference>
<dbReference type="GO" id="GO:0030488">
    <property type="term" value="P:tRNA methylation"/>
    <property type="evidence" value="ECO:0007669"/>
    <property type="project" value="TreeGrafter"/>
</dbReference>
<feature type="binding site" evidence="10">
    <location>
        <position position="256"/>
    </location>
    <ligand>
        <name>Mg(2+)</name>
        <dbReference type="ChEBI" id="CHEBI:18420"/>
    </ligand>
</feature>
<dbReference type="FunFam" id="3.30.1360.120:FF:000003">
    <property type="entry name" value="tRNA modification GTPase MnmE"/>
    <property type="match status" value="1"/>
</dbReference>
<keyword evidence="4 10" id="KW-0479">Metal-binding</keyword>
<dbReference type="CDD" id="cd04164">
    <property type="entry name" value="trmE"/>
    <property type="match status" value="1"/>
</dbReference>
<evidence type="ECO:0000256" key="2">
    <source>
        <dbReference type="ARBA" id="ARBA00022490"/>
    </source>
</evidence>
<dbReference type="GO" id="GO:0002098">
    <property type="term" value="P:tRNA wobble uridine modification"/>
    <property type="evidence" value="ECO:0007669"/>
    <property type="project" value="TreeGrafter"/>
</dbReference>
<keyword evidence="7 10" id="KW-0460">Magnesium</keyword>
<dbReference type="CDD" id="cd14858">
    <property type="entry name" value="TrmE_N"/>
    <property type="match status" value="1"/>
</dbReference>
<dbReference type="InterPro" id="IPR006073">
    <property type="entry name" value="GTP-bd"/>
</dbReference>
<dbReference type="GO" id="GO:0046872">
    <property type="term" value="F:metal ion binding"/>
    <property type="evidence" value="ECO:0007669"/>
    <property type="project" value="UniProtKB-KW"/>
</dbReference>
<sequence>MFIDDTIVAVATAPGEAGIGIVRLSGPKALDIANKIFKPIKGNTDLSMQVRKLVYGHVYDQDKVIDEVLVSYMKKPHTFTREDVVEINCHGGYISVRKILEAVIRNGARLADRGEFTKRAFLNGRIDLSQAEAIIDIINAKTNASFDIAQKHLEGNLSASIKQIRDKLTMDLAKITVAIDFPEEDEPEVTYEELSVDLREVMTSIKGLIASFETGKILRDGLKTVIVGKPNVGKSSLLNAILKESRAIVTEIEGTTRDIIEEYVNIGGIPLKIVDTAGIRETDDLVEKIGVQKSKESFESADLVIMMLDSSRHLSSQDQDILSLLGDKKAIILVNKTDLPSMVTDDEIHNYAKGKPIIRISALEKKGIDLLEKEIENMVLEGSLKTQNDIMVTNARHKMALERAFEACSDALTALADNIPLDIAETDFKNAWNELGHITGDTVSEDLLDTIFREFCIGK</sequence>
<evidence type="ECO:0000256" key="7">
    <source>
        <dbReference type="ARBA" id="ARBA00022842"/>
    </source>
</evidence>
<comment type="subunit">
    <text evidence="10">Homodimer. Heterotetramer of two MnmE and two MnmG subunits.</text>
</comment>
<keyword evidence="8 10" id="KW-0630">Potassium</keyword>
<dbReference type="InterPro" id="IPR025867">
    <property type="entry name" value="MnmE_helical"/>
</dbReference>
<dbReference type="InterPro" id="IPR018948">
    <property type="entry name" value="GTP-bd_TrmE_N"/>
</dbReference>
<reference evidence="14" key="1">
    <citation type="submission" date="2017-02" db="EMBL/GenBank/DDBJ databases">
        <authorList>
            <person name="Varghese N."/>
            <person name="Submissions S."/>
        </authorList>
    </citation>
    <scope>NUCLEOTIDE SEQUENCE [LARGE SCALE GENOMIC DNA]</scope>
    <source>
        <strain evidence="14">ATCC 35199</strain>
    </source>
</reference>
<dbReference type="NCBIfam" id="NF003661">
    <property type="entry name" value="PRK05291.1-3"/>
    <property type="match status" value="1"/>
</dbReference>
<dbReference type="InterPro" id="IPR031168">
    <property type="entry name" value="G_TrmE"/>
</dbReference>
<dbReference type="FunFam" id="3.40.50.300:FF:000494">
    <property type="entry name" value="tRNA modification GTPase MnmE"/>
    <property type="match status" value="1"/>
</dbReference>
<gene>
    <name evidence="10" type="primary">mnmE</name>
    <name evidence="10" type="synonym">trmE</name>
    <name evidence="13" type="ORF">SAMN02745120_2558</name>
</gene>
<evidence type="ECO:0000256" key="11">
    <source>
        <dbReference type="RuleBase" id="RU003313"/>
    </source>
</evidence>
<feature type="binding site" evidence="10">
    <location>
        <position position="235"/>
    </location>
    <ligand>
        <name>Mg(2+)</name>
        <dbReference type="ChEBI" id="CHEBI:18420"/>
    </ligand>
</feature>
<evidence type="ECO:0000313" key="13">
    <source>
        <dbReference type="EMBL" id="SKB65806.1"/>
    </source>
</evidence>
<dbReference type="GO" id="GO:0003924">
    <property type="term" value="F:GTPase activity"/>
    <property type="evidence" value="ECO:0007669"/>
    <property type="project" value="UniProtKB-UniRule"/>
</dbReference>
<dbReference type="InterPro" id="IPR004520">
    <property type="entry name" value="GTPase_MnmE"/>
</dbReference>
<dbReference type="InterPro" id="IPR027368">
    <property type="entry name" value="MnmE_dom2"/>
</dbReference>
<keyword evidence="9 10" id="KW-0342">GTP-binding</keyword>
<keyword evidence="14" id="KW-1185">Reference proteome</keyword>
<dbReference type="GO" id="GO:0005525">
    <property type="term" value="F:GTP binding"/>
    <property type="evidence" value="ECO:0007669"/>
    <property type="project" value="UniProtKB-UniRule"/>
</dbReference>
<feature type="binding site" evidence="10">
    <location>
        <position position="86"/>
    </location>
    <ligand>
        <name>(6S)-5-formyl-5,6,7,8-tetrahydrofolate</name>
        <dbReference type="ChEBI" id="CHEBI:57457"/>
    </ligand>
</feature>
<organism evidence="13 14">
    <name type="scientific">Acetoanaerobium noterae</name>
    <dbReference type="NCBI Taxonomy" id="745369"/>
    <lineage>
        <taxon>Bacteria</taxon>
        <taxon>Bacillati</taxon>
        <taxon>Bacillota</taxon>
        <taxon>Clostridia</taxon>
        <taxon>Peptostreptococcales</taxon>
        <taxon>Filifactoraceae</taxon>
        <taxon>Acetoanaerobium</taxon>
    </lineage>
</organism>
<proteinExistence type="inferred from homology"/>
<dbReference type="Gene3D" id="1.20.120.430">
    <property type="entry name" value="tRNA modification GTPase MnmE domain 2"/>
    <property type="match status" value="1"/>
</dbReference>
<feature type="binding site" evidence="10">
    <location>
        <begin position="231"/>
        <end position="236"/>
    </location>
    <ligand>
        <name>GTP</name>
        <dbReference type="ChEBI" id="CHEBI:37565"/>
    </ligand>
</feature>
<dbReference type="PRINTS" id="PR00449">
    <property type="entry name" value="RASTRNSFRMNG"/>
</dbReference>
<dbReference type="SUPFAM" id="SSF116878">
    <property type="entry name" value="TrmE connector domain"/>
    <property type="match status" value="1"/>
</dbReference>
<evidence type="ECO:0000259" key="12">
    <source>
        <dbReference type="PROSITE" id="PS51709"/>
    </source>
</evidence>
<dbReference type="GO" id="GO:0042802">
    <property type="term" value="F:identical protein binding"/>
    <property type="evidence" value="ECO:0007669"/>
    <property type="project" value="UniProtKB-ARBA"/>
</dbReference>
<dbReference type="HAMAP" id="MF_00379">
    <property type="entry name" value="GTPase_MnmE"/>
    <property type="match status" value="1"/>
</dbReference>
<feature type="binding site" evidence="10">
    <location>
        <position position="250"/>
    </location>
    <ligand>
        <name>K(+)</name>
        <dbReference type="ChEBI" id="CHEBI:29103"/>
    </ligand>
</feature>
<dbReference type="AlphaFoldDB" id="A0A1T5D2H3"/>
<name>A0A1T5D2H3_9FIRM</name>
<feature type="binding site" evidence="10">
    <location>
        <begin position="250"/>
        <end position="256"/>
    </location>
    <ligand>
        <name>GTP</name>
        <dbReference type="ChEBI" id="CHEBI:37565"/>
    </ligand>
</feature>
<keyword evidence="3 10" id="KW-0819">tRNA processing</keyword>
<dbReference type="NCBIfam" id="TIGR00450">
    <property type="entry name" value="mnmE_trmE_thdF"/>
    <property type="match status" value="1"/>
</dbReference>
<dbReference type="Pfam" id="PF10396">
    <property type="entry name" value="TrmE_N"/>
    <property type="match status" value="1"/>
</dbReference>
<feature type="binding site" evidence="10">
    <location>
        <position position="125"/>
    </location>
    <ligand>
        <name>(6S)-5-formyl-5,6,7,8-tetrahydrofolate</name>
        <dbReference type="ChEBI" id="CHEBI:57457"/>
    </ligand>
</feature>
<feature type="binding site" evidence="10">
    <location>
        <position position="459"/>
    </location>
    <ligand>
        <name>(6S)-5-formyl-5,6,7,8-tetrahydrofolate</name>
        <dbReference type="ChEBI" id="CHEBI:57457"/>
    </ligand>
</feature>
<dbReference type="Pfam" id="PF12631">
    <property type="entry name" value="MnmE_helical"/>
    <property type="match status" value="1"/>
</dbReference>
<evidence type="ECO:0000256" key="3">
    <source>
        <dbReference type="ARBA" id="ARBA00022694"/>
    </source>
</evidence>
<dbReference type="EC" id="3.6.-.-" evidence="10"/>
<keyword evidence="2 10" id="KW-0963">Cytoplasm</keyword>
<comment type="similarity">
    <text evidence="1 10 11">Belongs to the TRAFAC class TrmE-Era-EngA-EngB-Septin-like GTPase superfamily. TrmE GTPase family.</text>
</comment>
<dbReference type="Proteomes" id="UP000243406">
    <property type="component" value="Unassembled WGS sequence"/>
</dbReference>
<evidence type="ECO:0000256" key="6">
    <source>
        <dbReference type="ARBA" id="ARBA00022801"/>
    </source>
</evidence>
<dbReference type="RefSeq" id="WP_079590316.1">
    <property type="nucleotide sequence ID" value="NZ_FUYN01000006.1"/>
</dbReference>
<evidence type="ECO:0000256" key="10">
    <source>
        <dbReference type="HAMAP-Rule" id="MF_00379"/>
    </source>
</evidence>
<dbReference type="OrthoDB" id="9805918at2"/>
<dbReference type="InterPro" id="IPR005225">
    <property type="entry name" value="Small_GTP-bd"/>
</dbReference>
<dbReference type="Gene3D" id="3.30.1360.120">
    <property type="entry name" value="Probable tRNA modification gtpase trme, domain 1"/>
    <property type="match status" value="1"/>
</dbReference>
<dbReference type="PANTHER" id="PTHR42714:SF2">
    <property type="entry name" value="TRNA MODIFICATION GTPASE GTPBP3, MITOCHONDRIAL"/>
    <property type="match status" value="1"/>
</dbReference>
<dbReference type="InterPro" id="IPR027417">
    <property type="entry name" value="P-loop_NTPase"/>
</dbReference>
<feature type="binding site" evidence="10">
    <location>
        <position position="231"/>
    </location>
    <ligand>
        <name>K(+)</name>
        <dbReference type="ChEBI" id="CHEBI:29103"/>
    </ligand>
</feature>
<feature type="binding site" evidence="10">
    <location>
        <position position="255"/>
    </location>
    <ligand>
        <name>K(+)</name>
        <dbReference type="ChEBI" id="CHEBI:29103"/>
    </ligand>
</feature>
<feature type="binding site" evidence="10">
    <location>
        <position position="252"/>
    </location>
    <ligand>
        <name>K(+)</name>
        <dbReference type="ChEBI" id="CHEBI:29103"/>
    </ligand>
</feature>
<dbReference type="PANTHER" id="PTHR42714">
    <property type="entry name" value="TRNA MODIFICATION GTPASE GTPBP3"/>
    <property type="match status" value="1"/>
</dbReference>
<comment type="subcellular location">
    <subcellularLocation>
        <location evidence="10">Cytoplasm</location>
    </subcellularLocation>
</comment>